<gene>
    <name evidence="2" type="primary">Dana\GF26861</name>
    <name evidence="2" type="ORF">GF26861</name>
</gene>
<dbReference type="AlphaFoldDB" id="A0A0P8XRT8"/>
<accession>A0A0P8XRT8</accession>
<keyword evidence="3" id="KW-1185">Reference proteome</keyword>
<dbReference type="EMBL" id="CH906841">
    <property type="protein sequence ID" value="KPU77341.1"/>
    <property type="molecule type" value="Genomic_DNA"/>
</dbReference>
<dbReference type="OrthoDB" id="5976204at2759"/>
<feature type="compositionally biased region" description="Low complexity" evidence="1">
    <location>
        <begin position="26"/>
        <end position="54"/>
    </location>
</feature>
<organism evidence="2 3">
    <name type="scientific">Drosophila ananassae</name>
    <name type="common">Fruit fly</name>
    <dbReference type="NCBI Taxonomy" id="7217"/>
    <lineage>
        <taxon>Eukaryota</taxon>
        <taxon>Metazoa</taxon>
        <taxon>Ecdysozoa</taxon>
        <taxon>Arthropoda</taxon>
        <taxon>Hexapoda</taxon>
        <taxon>Insecta</taxon>
        <taxon>Pterygota</taxon>
        <taxon>Neoptera</taxon>
        <taxon>Endopterygota</taxon>
        <taxon>Diptera</taxon>
        <taxon>Brachycera</taxon>
        <taxon>Muscomorpha</taxon>
        <taxon>Ephydroidea</taxon>
        <taxon>Drosophilidae</taxon>
        <taxon>Drosophila</taxon>
        <taxon>Sophophora</taxon>
    </lineage>
</organism>
<protein>
    <submittedName>
        <fullName evidence="2">Uncharacterized protein</fullName>
    </submittedName>
</protein>
<sequence length="261" mass="26682">TDSSAATELARENLFQPNMDDAKPATTNNNNTNINNNNNNNNNTTNNNTNNNNNGKSYGGESQMGGRVDLENQPPQGGATGGRQSTSPAGASAPTAAATAPVSVSGSVSATANNSRKRHLSNSNLVNDLEILDRELSAINAPMLLIDPEITQGAEQLEKISRKRLRSNSSSEDESDRLVREALSQFYIPPQRLISAIEECPLDVVGLGMSGMGMGVGVGVGMGMGGVGVGVAAGNGTGIVAGAGAGIDGPSSKRSKLSTGS</sequence>
<feature type="region of interest" description="Disordered" evidence="1">
    <location>
        <begin position="1"/>
        <end position="118"/>
    </location>
</feature>
<dbReference type="InParanoid" id="A0A0P8XRT8"/>
<evidence type="ECO:0000313" key="3">
    <source>
        <dbReference type="Proteomes" id="UP000007801"/>
    </source>
</evidence>
<feature type="non-terminal residue" evidence="2">
    <location>
        <position position="261"/>
    </location>
</feature>
<evidence type="ECO:0000256" key="1">
    <source>
        <dbReference type="SAM" id="MobiDB-lite"/>
    </source>
</evidence>
<dbReference type="STRING" id="7217.A0A0P8XRT8"/>
<proteinExistence type="predicted"/>
<dbReference type="Proteomes" id="UP000007801">
    <property type="component" value="Unassembled WGS sequence"/>
</dbReference>
<name>A0A0P8XRT8_DROAN</name>
<feature type="non-terminal residue" evidence="2">
    <location>
        <position position="1"/>
    </location>
</feature>
<evidence type="ECO:0000313" key="2">
    <source>
        <dbReference type="EMBL" id="KPU77341.1"/>
    </source>
</evidence>
<feature type="compositionally biased region" description="Low complexity" evidence="1">
    <location>
        <begin position="85"/>
        <end position="112"/>
    </location>
</feature>
<reference evidence="2 3" key="1">
    <citation type="journal article" date="2007" name="Nature">
        <title>Evolution of genes and genomes on the Drosophila phylogeny.</title>
        <authorList>
            <consortium name="Drosophila 12 Genomes Consortium"/>
            <person name="Clark A.G."/>
            <person name="Eisen M.B."/>
            <person name="Smith D.R."/>
            <person name="Bergman C.M."/>
            <person name="Oliver B."/>
            <person name="Markow T.A."/>
            <person name="Kaufman T.C."/>
            <person name="Kellis M."/>
            <person name="Gelbart W."/>
            <person name="Iyer V.N."/>
            <person name="Pollard D.A."/>
            <person name="Sackton T.B."/>
            <person name="Larracuente A.M."/>
            <person name="Singh N.D."/>
            <person name="Abad J.P."/>
            <person name="Abt D.N."/>
            <person name="Adryan B."/>
            <person name="Aguade M."/>
            <person name="Akashi H."/>
            <person name="Anderson W.W."/>
            <person name="Aquadro C.F."/>
            <person name="Ardell D.H."/>
            <person name="Arguello R."/>
            <person name="Artieri C.G."/>
            <person name="Barbash D.A."/>
            <person name="Barker D."/>
            <person name="Barsanti P."/>
            <person name="Batterham P."/>
            <person name="Batzoglou S."/>
            <person name="Begun D."/>
            <person name="Bhutkar A."/>
            <person name="Blanco E."/>
            <person name="Bosak S.A."/>
            <person name="Bradley R.K."/>
            <person name="Brand A.D."/>
            <person name="Brent M.R."/>
            <person name="Brooks A.N."/>
            <person name="Brown R.H."/>
            <person name="Butlin R.K."/>
            <person name="Caggese C."/>
            <person name="Calvi B.R."/>
            <person name="Bernardo de Carvalho A."/>
            <person name="Caspi A."/>
            <person name="Castrezana S."/>
            <person name="Celniker S.E."/>
            <person name="Chang J.L."/>
            <person name="Chapple C."/>
            <person name="Chatterji S."/>
            <person name="Chinwalla A."/>
            <person name="Civetta A."/>
            <person name="Clifton S.W."/>
            <person name="Comeron J.M."/>
            <person name="Costello J.C."/>
            <person name="Coyne J.A."/>
            <person name="Daub J."/>
            <person name="David R.G."/>
            <person name="Delcher A.L."/>
            <person name="Delehaunty K."/>
            <person name="Do C.B."/>
            <person name="Ebling H."/>
            <person name="Edwards K."/>
            <person name="Eickbush T."/>
            <person name="Evans J.D."/>
            <person name="Filipski A."/>
            <person name="Findeiss S."/>
            <person name="Freyhult E."/>
            <person name="Fulton L."/>
            <person name="Fulton R."/>
            <person name="Garcia A.C."/>
            <person name="Gardiner A."/>
            <person name="Garfield D.A."/>
            <person name="Garvin B.E."/>
            <person name="Gibson G."/>
            <person name="Gilbert D."/>
            <person name="Gnerre S."/>
            <person name="Godfrey J."/>
            <person name="Good R."/>
            <person name="Gotea V."/>
            <person name="Gravely B."/>
            <person name="Greenberg A.J."/>
            <person name="Griffiths-Jones S."/>
            <person name="Gross S."/>
            <person name="Guigo R."/>
            <person name="Gustafson E.A."/>
            <person name="Haerty W."/>
            <person name="Hahn M.W."/>
            <person name="Halligan D.L."/>
            <person name="Halpern A.L."/>
            <person name="Halter G.M."/>
            <person name="Han M.V."/>
            <person name="Heger A."/>
            <person name="Hillier L."/>
            <person name="Hinrichs A.S."/>
            <person name="Holmes I."/>
            <person name="Hoskins R.A."/>
            <person name="Hubisz M.J."/>
            <person name="Hultmark D."/>
            <person name="Huntley M.A."/>
            <person name="Jaffe D.B."/>
            <person name="Jagadeeshan S."/>
            <person name="Jeck W.R."/>
            <person name="Johnson J."/>
            <person name="Jones C.D."/>
            <person name="Jordan W.C."/>
            <person name="Karpen G.H."/>
            <person name="Kataoka E."/>
            <person name="Keightley P.D."/>
            <person name="Kheradpour P."/>
            <person name="Kirkness E.F."/>
            <person name="Koerich L.B."/>
            <person name="Kristiansen K."/>
            <person name="Kudrna D."/>
            <person name="Kulathinal R.J."/>
            <person name="Kumar S."/>
            <person name="Kwok R."/>
            <person name="Lander E."/>
            <person name="Langley C.H."/>
            <person name="Lapoint R."/>
            <person name="Lazzaro B.P."/>
            <person name="Lee S.J."/>
            <person name="Levesque L."/>
            <person name="Li R."/>
            <person name="Lin C.F."/>
            <person name="Lin M.F."/>
            <person name="Lindblad-Toh K."/>
            <person name="Llopart A."/>
            <person name="Long M."/>
            <person name="Low L."/>
            <person name="Lozovsky E."/>
            <person name="Lu J."/>
            <person name="Luo M."/>
            <person name="Machado C.A."/>
            <person name="Makalowski W."/>
            <person name="Marzo M."/>
            <person name="Matsuda M."/>
            <person name="Matzkin L."/>
            <person name="McAllister B."/>
            <person name="McBride C.S."/>
            <person name="McKernan B."/>
            <person name="McKernan K."/>
            <person name="Mendez-Lago M."/>
            <person name="Minx P."/>
            <person name="Mollenhauer M.U."/>
            <person name="Montooth K."/>
            <person name="Mount S.M."/>
            <person name="Mu X."/>
            <person name="Myers E."/>
            <person name="Negre B."/>
            <person name="Newfeld S."/>
            <person name="Nielsen R."/>
            <person name="Noor M.A."/>
            <person name="O'Grady P."/>
            <person name="Pachter L."/>
            <person name="Papaceit M."/>
            <person name="Parisi M.J."/>
            <person name="Parisi M."/>
            <person name="Parts L."/>
            <person name="Pedersen J.S."/>
            <person name="Pesole G."/>
            <person name="Phillippy A.M."/>
            <person name="Ponting C.P."/>
            <person name="Pop M."/>
            <person name="Porcelli D."/>
            <person name="Powell J.R."/>
            <person name="Prohaska S."/>
            <person name="Pruitt K."/>
            <person name="Puig M."/>
            <person name="Quesneville H."/>
            <person name="Ram K.R."/>
            <person name="Rand D."/>
            <person name="Rasmussen M.D."/>
            <person name="Reed L.K."/>
            <person name="Reenan R."/>
            <person name="Reily A."/>
            <person name="Remington K.A."/>
            <person name="Rieger T.T."/>
            <person name="Ritchie M.G."/>
            <person name="Robin C."/>
            <person name="Rogers Y.H."/>
            <person name="Rohde C."/>
            <person name="Rozas J."/>
            <person name="Rubenfield M.J."/>
            <person name="Ruiz A."/>
            <person name="Russo S."/>
            <person name="Salzberg S.L."/>
            <person name="Sanchez-Gracia A."/>
            <person name="Saranga D.J."/>
            <person name="Sato H."/>
            <person name="Schaeffer S.W."/>
            <person name="Schatz M.C."/>
            <person name="Schlenke T."/>
            <person name="Schwartz R."/>
            <person name="Segarra C."/>
            <person name="Singh R.S."/>
            <person name="Sirot L."/>
            <person name="Sirota M."/>
            <person name="Sisneros N.B."/>
            <person name="Smith C.D."/>
            <person name="Smith T.F."/>
            <person name="Spieth J."/>
            <person name="Stage D.E."/>
            <person name="Stark A."/>
            <person name="Stephan W."/>
            <person name="Strausberg R.L."/>
            <person name="Strempel S."/>
            <person name="Sturgill D."/>
            <person name="Sutton G."/>
            <person name="Sutton G.G."/>
            <person name="Tao W."/>
            <person name="Teichmann S."/>
            <person name="Tobari Y.N."/>
            <person name="Tomimura Y."/>
            <person name="Tsolas J.M."/>
            <person name="Valente V.L."/>
            <person name="Venter E."/>
            <person name="Venter J.C."/>
            <person name="Vicario S."/>
            <person name="Vieira F.G."/>
            <person name="Vilella A.J."/>
            <person name="Villasante A."/>
            <person name="Walenz B."/>
            <person name="Wang J."/>
            <person name="Wasserman M."/>
            <person name="Watts T."/>
            <person name="Wilson D."/>
            <person name="Wilson R.K."/>
            <person name="Wing R.A."/>
            <person name="Wolfner M.F."/>
            <person name="Wong A."/>
            <person name="Wong G.K."/>
            <person name="Wu C.I."/>
            <person name="Wu G."/>
            <person name="Yamamoto D."/>
            <person name="Yang H.P."/>
            <person name="Yang S.P."/>
            <person name="Yorke J.A."/>
            <person name="Yoshida K."/>
            <person name="Zdobnov E."/>
            <person name="Zhang P."/>
            <person name="Zhang Y."/>
            <person name="Zimin A.V."/>
            <person name="Baldwin J."/>
            <person name="Abdouelleil A."/>
            <person name="Abdulkadir J."/>
            <person name="Abebe A."/>
            <person name="Abera B."/>
            <person name="Abreu J."/>
            <person name="Acer S.C."/>
            <person name="Aftuck L."/>
            <person name="Alexander A."/>
            <person name="An P."/>
            <person name="Anderson E."/>
            <person name="Anderson S."/>
            <person name="Arachi H."/>
            <person name="Azer M."/>
            <person name="Bachantsang P."/>
            <person name="Barry A."/>
            <person name="Bayul T."/>
            <person name="Berlin A."/>
            <person name="Bessette D."/>
            <person name="Bloom T."/>
            <person name="Blye J."/>
            <person name="Boguslavskiy L."/>
            <person name="Bonnet C."/>
            <person name="Boukhgalter B."/>
            <person name="Bourzgui I."/>
            <person name="Brown A."/>
            <person name="Cahill P."/>
            <person name="Channer S."/>
            <person name="Cheshatsang Y."/>
            <person name="Chuda L."/>
            <person name="Citroen M."/>
            <person name="Collymore A."/>
            <person name="Cooke P."/>
            <person name="Costello M."/>
            <person name="D'Aco K."/>
            <person name="Daza R."/>
            <person name="De Haan G."/>
            <person name="DeGray S."/>
            <person name="DeMaso C."/>
            <person name="Dhargay N."/>
            <person name="Dooley K."/>
            <person name="Dooley E."/>
            <person name="Doricent M."/>
            <person name="Dorje P."/>
            <person name="Dorjee K."/>
            <person name="Dupes A."/>
            <person name="Elong R."/>
            <person name="Falk J."/>
            <person name="Farina A."/>
            <person name="Faro S."/>
            <person name="Ferguson D."/>
            <person name="Fisher S."/>
            <person name="Foley C.D."/>
            <person name="Franke A."/>
            <person name="Friedrich D."/>
            <person name="Gadbois L."/>
            <person name="Gearin G."/>
            <person name="Gearin C.R."/>
            <person name="Giannoukos G."/>
            <person name="Goode T."/>
            <person name="Graham J."/>
            <person name="Grandbois E."/>
            <person name="Grewal S."/>
            <person name="Gyaltsen K."/>
            <person name="Hafez N."/>
            <person name="Hagos B."/>
            <person name="Hall J."/>
            <person name="Henson C."/>
            <person name="Hollinger A."/>
            <person name="Honan T."/>
            <person name="Huard M.D."/>
            <person name="Hughes L."/>
            <person name="Hurhula B."/>
            <person name="Husby M.E."/>
            <person name="Kamat A."/>
            <person name="Kanga B."/>
            <person name="Kashin S."/>
            <person name="Khazanovich D."/>
            <person name="Kisner P."/>
            <person name="Lance K."/>
            <person name="Lara M."/>
            <person name="Lee W."/>
            <person name="Lennon N."/>
            <person name="Letendre F."/>
            <person name="LeVine R."/>
            <person name="Lipovsky A."/>
            <person name="Liu X."/>
            <person name="Liu J."/>
            <person name="Liu S."/>
            <person name="Lokyitsang T."/>
            <person name="Lokyitsang Y."/>
            <person name="Lubonja R."/>
            <person name="Lui A."/>
            <person name="MacDonald P."/>
            <person name="Magnisalis V."/>
            <person name="Maru K."/>
            <person name="Matthews C."/>
            <person name="McCusker W."/>
            <person name="McDonough S."/>
            <person name="Mehta T."/>
            <person name="Meldrim J."/>
            <person name="Meneus L."/>
            <person name="Mihai O."/>
            <person name="Mihalev A."/>
            <person name="Mihova T."/>
            <person name="Mittelman R."/>
            <person name="Mlenga V."/>
            <person name="Montmayeur A."/>
            <person name="Mulrain L."/>
            <person name="Navidi A."/>
            <person name="Naylor J."/>
            <person name="Negash T."/>
            <person name="Nguyen T."/>
            <person name="Nguyen N."/>
            <person name="Nicol R."/>
            <person name="Norbu C."/>
            <person name="Norbu N."/>
            <person name="Novod N."/>
            <person name="O'Neill B."/>
            <person name="Osman S."/>
            <person name="Markiewicz E."/>
            <person name="Oyono O.L."/>
            <person name="Patti C."/>
            <person name="Phunkhang P."/>
            <person name="Pierre F."/>
            <person name="Priest M."/>
            <person name="Raghuraman S."/>
            <person name="Rege F."/>
            <person name="Reyes R."/>
            <person name="Rise C."/>
            <person name="Rogov P."/>
            <person name="Ross K."/>
            <person name="Ryan E."/>
            <person name="Settipalli S."/>
            <person name="Shea T."/>
            <person name="Sherpa N."/>
            <person name="Shi L."/>
            <person name="Shih D."/>
            <person name="Sparrow T."/>
            <person name="Spaulding J."/>
            <person name="Stalker J."/>
            <person name="Stange-Thomann N."/>
            <person name="Stavropoulos S."/>
            <person name="Stone C."/>
            <person name="Strader C."/>
            <person name="Tesfaye S."/>
            <person name="Thomson T."/>
            <person name="Thoulutsang Y."/>
            <person name="Thoulutsang D."/>
            <person name="Topham K."/>
            <person name="Topping I."/>
            <person name="Tsamla T."/>
            <person name="Vassiliev H."/>
            <person name="Vo A."/>
            <person name="Wangchuk T."/>
            <person name="Wangdi T."/>
            <person name="Weiand M."/>
            <person name="Wilkinson J."/>
            <person name="Wilson A."/>
            <person name="Yadav S."/>
            <person name="Young G."/>
            <person name="Yu Q."/>
            <person name="Zembek L."/>
            <person name="Zhong D."/>
            <person name="Zimmer A."/>
            <person name="Zwirko Z."/>
            <person name="Jaffe D.B."/>
            <person name="Alvarez P."/>
            <person name="Brockman W."/>
            <person name="Butler J."/>
            <person name="Chin C."/>
            <person name="Gnerre S."/>
            <person name="Grabherr M."/>
            <person name="Kleber M."/>
            <person name="Mauceli E."/>
            <person name="MacCallum I."/>
        </authorList>
    </citation>
    <scope>NUCLEOTIDE SEQUENCE [LARGE SCALE GENOMIC DNA]</scope>
    <source>
        <strain evidence="3">Tucson 14024-0371.13</strain>
    </source>
</reference>